<comment type="subcellular location">
    <subcellularLocation>
        <location evidence="1">Membrane</location>
        <topology evidence="1">Multi-pass membrane protein</topology>
    </subcellularLocation>
</comment>
<dbReference type="Pfam" id="PF06271">
    <property type="entry name" value="RDD"/>
    <property type="match status" value="1"/>
</dbReference>
<keyword evidence="4 6" id="KW-0472">Membrane</keyword>
<feature type="transmembrane region" description="Helical" evidence="6">
    <location>
        <begin position="1118"/>
        <end position="1138"/>
    </location>
</feature>
<proteinExistence type="predicted"/>
<dbReference type="STRING" id="50429.A0A2B4RE97"/>
<gene>
    <name evidence="8" type="primary">FAM8A1</name>
    <name evidence="8" type="ORF">AWC38_SpisGene20634</name>
</gene>
<feature type="transmembrane region" description="Helical" evidence="6">
    <location>
        <begin position="406"/>
        <end position="431"/>
    </location>
</feature>
<dbReference type="PANTHER" id="PTHR13659">
    <property type="entry name" value="AUTOSOMAL HIGHLY CONSERVED PROTEIN"/>
    <property type="match status" value="1"/>
</dbReference>
<feature type="transmembrane region" description="Helical" evidence="6">
    <location>
        <begin position="633"/>
        <end position="651"/>
    </location>
</feature>
<feature type="region of interest" description="Disordered" evidence="5">
    <location>
        <begin position="951"/>
        <end position="972"/>
    </location>
</feature>
<dbReference type="Proteomes" id="UP000225706">
    <property type="component" value="Unassembled WGS sequence"/>
</dbReference>
<name>A0A2B4RE97_STYPI</name>
<evidence type="ECO:0000313" key="9">
    <source>
        <dbReference type="Proteomes" id="UP000225706"/>
    </source>
</evidence>
<evidence type="ECO:0000256" key="1">
    <source>
        <dbReference type="ARBA" id="ARBA00004141"/>
    </source>
</evidence>
<evidence type="ECO:0000256" key="5">
    <source>
        <dbReference type="SAM" id="MobiDB-lite"/>
    </source>
</evidence>
<feature type="transmembrane region" description="Helical" evidence="6">
    <location>
        <begin position="303"/>
        <end position="325"/>
    </location>
</feature>
<evidence type="ECO:0000256" key="3">
    <source>
        <dbReference type="ARBA" id="ARBA00022989"/>
    </source>
</evidence>
<feature type="compositionally biased region" description="Basic and acidic residues" evidence="5">
    <location>
        <begin position="858"/>
        <end position="875"/>
    </location>
</feature>
<dbReference type="InterPro" id="IPR009030">
    <property type="entry name" value="Growth_fac_rcpt_cys_sf"/>
</dbReference>
<evidence type="ECO:0000256" key="4">
    <source>
        <dbReference type="ARBA" id="ARBA00023136"/>
    </source>
</evidence>
<dbReference type="Gene3D" id="2.10.50.10">
    <property type="entry name" value="Tumor Necrosis Factor Receptor, subunit A, domain 2"/>
    <property type="match status" value="1"/>
</dbReference>
<feature type="transmembrane region" description="Helical" evidence="6">
    <location>
        <begin position="1069"/>
        <end position="1091"/>
    </location>
</feature>
<dbReference type="OrthoDB" id="5973257at2759"/>
<dbReference type="InterPro" id="IPR039871">
    <property type="entry name" value="FAM8A1"/>
</dbReference>
<feature type="transmembrane region" description="Helical" evidence="6">
    <location>
        <begin position="452"/>
        <end position="468"/>
    </location>
</feature>
<feature type="region of interest" description="Disordered" evidence="5">
    <location>
        <begin position="838"/>
        <end position="887"/>
    </location>
</feature>
<feature type="transmembrane region" description="Helical" evidence="6">
    <location>
        <begin position="671"/>
        <end position="693"/>
    </location>
</feature>
<keyword evidence="9" id="KW-1185">Reference proteome</keyword>
<feature type="compositionally biased region" description="Acidic residues" evidence="5">
    <location>
        <begin position="876"/>
        <end position="887"/>
    </location>
</feature>
<dbReference type="EMBL" id="LSMT01000679">
    <property type="protein sequence ID" value="PFX15153.1"/>
    <property type="molecule type" value="Genomic_DNA"/>
</dbReference>
<comment type="caution">
    <text evidence="8">The sequence shown here is derived from an EMBL/GenBank/DDBJ whole genome shotgun (WGS) entry which is preliminary data.</text>
</comment>
<keyword evidence="2 6" id="KW-0812">Transmembrane</keyword>
<feature type="transmembrane region" description="Helical" evidence="6">
    <location>
        <begin position="337"/>
        <end position="359"/>
    </location>
</feature>
<dbReference type="SUPFAM" id="SSF57184">
    <property type="entry name" value="Growth factor receptor domain"/>
    <property type="match status" value="1"/>
</dbReference>
<accession>A0A2B4RE97</accession>
<dbReference type="AlphaFoldDB" id="A0A2B4RE97"/>
<reference evidence="9" key="1">
    <citation type="journal article" date="2017" name="bioRxiv">
        <title>Comparative analysis of the genomes of Stylophora pistillata and Acropora digitifera provides evidence for extensive differences between species of corals.</title>
        <authorList>
            <person name="Voolstra C.R."/>
            <person name="Li Y."/>
            <person name="Liew Y.J."/>
            <person name="Baumgarten S."/>
            <person name="Zoccola D."/>
            <person name="Flot J.-F."/>
            <person name="Tambutte S."/>
            <person name="Allemand D."/>
            <person name="Aranda M."/>
        </authorList>
    </citation>
    <scope>NUCLEOTIDE SEQUENCE [LARGE SCALE GENOMIC DNA]</scope>
</reference>
<feature type="transmembrane region" description="Helical" evidence="6">
    <location>
        <begin position="516"/>
        <end position="535"/>
    </location>
</feature>
<feature type="domain" description="RDD" evidence="7">
    <location>
        <begin position="1063"/>
        <end position="1163"/>
    </location>
</feature>
<dbReference type="GO" id="GO:0016020">
    <property type="term" value="C:membrane"/>
    <property type="evidence" value="ECO:0007669"/>
    <property type="project" value="UniProtKB-SubCell"/>
</dbReference>
<keyword evidence="3 6" id="KW-1133">Transmembrane helix</keyword>
<evidence type="ECO:0000313" key="8">
    <source>
        <dbReference type="EMBL" id="PFX15153.1"/>
    </source>
</evidence>
<protein>
    <submittedName>
        <fullName evidence="8">Protein FAM8A1</fullName>
    </submittedName>
</protein>
<evidence type="ECO:0000259" key="7">
    <source>
        <dbReference type="Pfam" id="PF06271"/>
    </source>
</evidence>
<feature type="transmembrane region" description="Helical" evidence="6">
    <location>
        <begin position="601"/>
        <end position="621"/>
    </location>
</feature>
<dbReference type="PANTHER" id="PTHR13659:SF5">
    <property type="entry name" value="PROTEIN FAM8A1"/>
    <property type="match status" value="1"/>
</dbReference>
<evidence type="ECO:0000256" key="2">
    <source>
        <dbReference type="ARBA" id="ARBA00022692"/>
    </source>
</evidence>
<sequence>MTGNTFKDVPTLRYLVLNDNEIGKLEKHVFGFDENEQPPDGVIMNPNASNVEMVSVSGKIYERARLDLLVSFLNLGFEQIEHFYDAENITHHYKLLPCPEGTYSLKGEGCKKCPPGGFLSDSAGYVADQCLPCPRGAYVKLDIYPGTRYKHCRACPRGTNTDSMAGKIACHCLEGFHRTHIFGKCTECERGGKHEGLDCKTDFLNLKPGYWWEWQNETHRERFRNFSTNLINPQESFDDSFRDFTYPMPRPTKCPREESCQGGVNAIDNPCKPGYEGPVCGICQFGYYKQLQVCSKCPTKKTMAIQLGLLAGFFLFIVAILVWYSRKKTKKAQGRPVIDIIFARLKIIIGFYQVTYGLLEAFSFVRWPNVLEDIAKYSELLQLNLLQIAPLHCLFSSLHVDAFGSLYASMGLNACAIAFFAVIFGVRYVMVTLSNSLTQMEKAKRISHAKELVYRNLFFFLFVTYLSTCSKTANVLPLACRRLCRDKEESLCDDYLKADYGIRCHGTKYHLRLIGAYLNIIYIIALPAFSITVLWRERLLIIAQKEEKRYQESLPNKEIVTGLRFLYENYDTPSWYWELIEMARKITLTSGLILIGQESRAYVGATCVLAGLYGMMFAYIAPIQDYFENKLMVTALSVTFINLGIGAVSRIPSENREPFKDPLMDTEIFKITVLGANTLVVGQLVLEYFSYILRFLKNWIKNPHFSLACFQSLLLPVNDLREDDEELDDKEYPFEEGKMELVSIHSDSTQNEDKILSSYPMGGENKVAFSNPIYEEMKDDPYAIIPVPLDMNREKSRKIPPTVRFKDEFAIYDELKEPEPRYVNFPAHEHLVIDVIPEENENKGKDENNGSEMQDGSLEGKEENDQEKAEEGEGKAEEEEEEMVEMCDQEVQTDLMTLEMDEETLHELFGEPQDESLFAGLPEDLLSDVEGSIDQQDEAEADLEIKCTPEAEDPDSVSVNTCVNDKENKLSPEPEIGEENKAFSSDWSISHDSAEVFFLMGGLHGSVGGATPGKYLLGLSIVATETITTVAPGQDDVRVRIEPGGNLGFRRNYATTSCEVKIAPISKRVYAEILDFIFLYFTKVLVFSIFYDDLERYTQLQYTLITDDNASLKDIEELLIQALVYRLIVFAYEVFFLMGGLHGSVGGATPGKYLLGLSIVATETITTVAPGQDDVRVRIEPGGNLGFRRYI</sequence>
<dbReference type="CDD" id="cd00185">
    <property type="entry name" value="TNFRSF"/>
    <property type="match status" value="1"/>
</dbReference>
<organism evidence="8 9">
    <name type="scientific">Stylophora pistillata</name>
    <name type="common">Smooth cauliflower coral</name>
    <dbReference type="NCBI Taxonomy" id="50429"/>
    <lineage>
        <taxon>Eukaryota</taxon>
        <taxon>Metazoa</taxon>
        <taxon>Cnidaria</taxon>
        <taxon>Anthozoa</taxon>
        <taxon>Hexacorallia</taxon>
        <taxon>Scleractinia</taxon>
        <taxon>Astrocoeniina</taxon>
        <taxon>Pocilloporidae</taxon>
        <taxon>Stylophora</taxon>
    </lineage>
</organism>
<evidence type="ECO:0000256" key="6">
    <source>
        <dbReference type="SAM" id="Phobius"/>
    </source>
</evidence>
<dbReference type="InterPro" id="IPR010432">
    <property type="entry name" value="RDD"/>
</dbReference>